<dbReference type="InterPro" id="IPR051393">
    <property type="entry name" value="ABC_transporter_permease"/>
</dbReference>
<dbReference type="SUPFAM" id="SSF161098">
    <property type="entry name" value="MetI-like"/>
    <property type="match status" value="1"/>
</dbReference>
<dbReference type="KEGG" id="bcv:Bcav_3983"/>
<dbReference type="PROSITE" id="PS50928">
    <property type="entry name" value="ABC_TM1"/>
    <property type="match status" value="1"/>
</dbReference>
<feature type="transmembrane region" description="Helical" evidence="7">
    <location>
        <begin position="216"/>
        <end position="235"/>
    </location>
</feature>
<evidence type="ECO:0000256" key="6">
    <source>
        <dbReference type="ARBA" id="ARBA00023136"/>
    </source>
</evidence>
<dbReference type="PANTHER" id="PTHR30193:SF41">
    <property type="entry name" value="DIACETYLCHITOBIOSE UPTAKE SYSTEM PERMEASE PROTEIN NGCF"/>
    <property type="match status" value="1"/>
</dbReference>
<keyword evidence="4 7" id="KW-0812">Transmembrane</keyword>
<dbReference type="EMBL" id="CP001618">
    <property type="protein sequence ID" value="ACQ82224.1"/>
    <property type="molecule type" value="Genomic_DNA"/>
</dbReference>
<dbReference type="OrthoDB" id="145927at2"/>
<evidence type="ECO:0000256" key="1">
    <source>
        <dbReference type="ARBA" id="ARBA00004651"/>
    </source>
</evidence>
<dbReference type="GO" id="GO:0005886">
    <property type="term" value="C:plasma membrane"/>
    <property type="evidence" value="ECO:0007669"/>
    <property type="project" value="UniProtKB-SubCell"/>
</dbReference>
<protein>
    <submittedName>
        <fullName evidence="9">Binding-protein-dependent transport systems inner membrane component</fullName>
    </submittedName>
</protein>
<dbReference type="Gene3D" id="1.10.3720.10">
    <property type="entry name" value="MetI-like"/>
    <property type="match status" value="1"/>
</dbReference>
<feature type="domain" description="ABC transmembrane type-1" evidence="8">
    <location>
        <begin position="76"/>
        <end position="288"/>
    </location>
</feature>
<evidence type="ECO:0000256" key="3">
    <source>
        <dbReference type="ARBA" id="ARBA00022475"/>
    </source>
</evidence>
<feature type="transmembrane region" description="Helical" evidence="7">
    <location>
        <begin position="166"/>
        <end position="186"/>
    </location>
</feature>
<evidence type="ECO:0000259" key="8">
    <source>
        <dbReference type="PROSITE" id="PS50928"/>
    </source>
</evidence>
<evidence type="ECO:0000313" key="9">
    <source>
        <dbReference type="EMBL" id="ACQ82224.1"/>
    </source>
</evidence>
<keyword evidence="6 7" id="KW-0472">Membrane</keyword>
<name>C5C584_BEUC1</name>
<dbReference type="GO" id="GO:0055085">
    <property type="term" value="P:transmembrane transport"/>
    <property type="evidence" value="ECO:0007669"/>
    <property type="project" value="InterPro"/>
</dbReference>
<evidence type="ECO:0000256" key="7">
    <source>
        <dbReference type="RuleBase" id="RU363032"/>
    </source>
</evidence>
<dbReference type="InterPro" id="IPR000515">
    <property type="entry name" value="MetI-like"/>
</dbReference>
<proteinExistence type="inferred from homology"/>
<dbReference type="PANTHER" id="PTHR30193">
    <property type="entry name" value="ABC TRANSPORTER PERMEASE PROTEIN"/>
    <property type="match status" value="1"/>
</dbReference>
<keyword evidence="3" id="KW-1003">Cell membrane</keyword>
<dbReference type="HOGENOM" id="CLU_016047_0_2_11"/>
<sequence>MASEVHSSSTLDLRRRRAAIALAAPGFGLIWLTILVPLAVAVGLSLTRYDLINPPQFVGLDNYRSVLADDVFWTAVGNTVEFALGQVGIGIVVAMFVAVLFNRALHGGPLMRTLVYLPQGASYVVVALVWTLLFDPVAGPFSQLSEAVRGEPIHFLTDIDLAMPSIIAMSLWRNLGYFMIILLAALQAVPRELLEAAEVDGAGPVRRFAHVTLPQIRSATVFVLITWFLGALQMFTQAYVMTGGGPVNATRTIVYLMYQEAFSGLAFGKASAIAVLLFGTVAVVAGAARLVGYRQASARRSA</sequence>
<dbReference type="InterPro" id="IPR035906">
    <property type="entry name" value="MetI-like_sf"/>
</dbReference>
<dbReference type="STRING" id="471853.Bcav_3983"/>
<feature type="transmembrane region" description="Helical" evidence="7">
    <location>
        <begin position="20"/>
        <end position="46"/>
    </location>
</feature>
<keyword evidence="5 7" id="KW-1133">Transmembrane helix</keyword>
<evidence type="ECO:0000256" key="5">
    <source>
        <dbReference type="ARBA" id="ARBA00022989"/>
    </source>
</evidence>
<dbReference type="eggNOG" id="COG1175">
    <property type="taxonomic scope" value="Bacteria"/>
</dbReference>
<gene>
    <name evidence="9" type="ordered locus">Bcav_3983</name>
</gene>
<dbReference type="RefSeq" id="WP_015884461.1">
    <property type="nucleotide sequence ID" value="NC_012669.1"/>
</dbReference>
<dbReference type="AlphaFoldDB" id="C5C584"/>
<feature type="transmembrane region" description="Helical" evidence="7">
    <location>
        <begin position="270"/>
        <end position="291"/>
    </location>
</feature>
<dbReference type="Pfam" id="PF00528">
    <property type="entry name" value="BPD_transp_1"/>
    <property type="match status" value="1"/>
</dbReference>
<dbReference type="CDD" id="cd06261">
    <property type="entry name" value="TM_PBP2"/>
    <property type="match status" value="1"/>
</dbReference>
<evidence type="ECO:0000256" key="4">
    <source>
        <dbReference type="ARBA" id="ARBA00022692"/>
    </source>
</evidence>
<comment type="similarity">
    <text evidence="7">Belongs to the binding-protein-dependent transport system permease family.</text>
</comment>
<feature type="transmembrane region" description="Helical" evidence="7">
    <location>
        <begin position="82"/>
        <end position="101"/>
    </location>
</feature>
<keyword evidence="2 7" id="KW-0813">Transport</keyword>
<organism evidence="9 10">
    <name type="scientific">Beutenbergia cavernae (strain ATCC BAA-8 / DSM 12333 / CCUG 43141 / JCM 11478 / NBRC 16432 / NCIMB 13614 / HKI 0122)</name>
    <dbReference type="NCBI Taxonomy" id="471853"/>
    <lineage>
        <taxon>Bacteria</taxon>
        <taxon>Bacillati</taxon>
        <taxon>Actinomycetota</taxon>
        <taxon>Actinomycetes</taxon>
        <taxon>Micrococcales</taxon>
        <taxon>Beutenbergiaceae</taxon>
        <taxon>Beutenbergia</taxon>
    </lineage>
</organism>
<dbReference type="Proteomes" id="UP000007962">
    <property type="component" value="Chromosome"/>
</dbReference>
<reference evidence="9 10" key="1">
    <citation type="journal article" date="2009" name="Stand. Genomic Sci.">
        <title>Complete genome sequence of Beutenbergia cavernae type strain (HKI 0122).</title>
        <authorList>
            <person name="Land M."/>
            <person name="Pukall R."/>
            <person name="Abt B."/>
            <person name="Goker M."/>
            <person name="Rohde M."/>
            <person name="Glavina Del Rio T."/>
            <person name="Tice H."/>
            <person name="Copeland A."/>
            <person name="Cheng J.F."/>
            <person name="Lucas S."/>
            <person name="Chen F."/>
            <person name="Nolan M."/>
            <person name="Bruce D."/>
            <person name="Goodwin L."/>
            <person name="Pitluck S."/>
            <person name="Ivanova N."/>
            <person name="Mavromatis K."/>
            <person name="Ovchinnikova G."/>
            <person name="Pati A."/>
            <person name="Chen A."/>
            <person name="Palaniappan K."/>
            <person name="Hauser L."/>
            <person name="Chang Y.J."/>
            <person name="Jefferies C.C."/>
            <person name="Saunders E."/>
            <person name="Brettin T."/>
            <person name="Detter J.C."/>
            <person name="Han C."/>
            <person name="Chain P."/>
            <person name="Bristow J."/>
            <person name="Eisen J.A."/>
            <person name="Markowitz V."/>
            <person name="Hugenholtz P."/>
            <person name="Kyrpides N.C."/>
            <person name="Klenk H.P."/>
            <person name="Lapidus A."/>
        </authorList>
    </citation>
    <scope>NUCLEOTIDE SEQUENCE [LARGE SCALE GENOMIC DNA]</scope>
    <source>
        <strain evidence="10">ATCC BAA-8 / DSM 12333 / NBRC 16432</strain>
    </source>
</reference>
<keyword evidence="10" id="KW-1185">Reference proteome</keyword>
<evidence type="ECO:0000313" key="10">
    <source>
        <dbReference type="Proteomes" id="UP000007962"/>
    </source>
</evidence>
<accession>C5C584</accession>
<comment type="subcellular location">
    <subcellularLocation>
        <location evidence="1 7">Cell membrane</location>
        <topology evidence="1 7">Multi-pass membrane protein</topology>
    </subcellularLocation>
</comment>
<feature type="transmembrane region" description="Helical" evidence="7">
    <location>
        <begin position="113"/>
        <end position="133"/>
    </location>
</feature>
<evidence type="ECO:0000256" key="2">
    <source>
        <dbReference type="ARBA" id="ARBA00022448"/>
    </source>
</evidence>